<evidence type="ECO:0000256" key="10">
    <source>
        <dbReference type="ARBA" id="ARBA00025439"/>
    </source>
</evidence>
<feature type="transmembrane region" description="Helical" evidence="13">
    <location>
        <begin position="154"/>
        <end position="176"/>
    </location>
</feature>
<feature type="transmembrane region" description="Helical" evidence="13">
    <location>
        <begin position="243"/>
        <end position="271"/>
    </location>
</feature>
<organism evidence="14 15">
    <name type="scientific">Klebsiella spallanzanii</name>
    <dbReference type="NCBI Taxonomy" id="2587528"/>
    <lineage>
        <taxon>Bacteria</taxon>
        <taxon>Pseudomonadati</taxon>
        <taxon>Pseudomonadota</taxon>
        <taxon>Gammaproteobacteria</taxon>
        <taxon>Enterobacterales</taxon>
        <taxon>Enterobacteriaceae</taxon>
        <taxon>Klebsiella/Raoultella group</taxon>
        <taxon>Klebsiella</taxon>
    </lineage>
</organism>
<evidence type="ECO:0000256" key="7">
    <source>
        <dbReference type="ARBA" id="ARBA00022692"/>
    </source>
</evidence>
<feature type="transmembrane region" description="Helical" evidence="13">
    <location>
        <begin position="112"/>
        <end position="134"/>
    </location>
</feature>
<sequence length="344" mass="36000">MKTLLKNRELSAFLAIVVLFAGLVALNPAYFSLQTLAMIFASSQILCLLALGATLVMLTRNIDVSVGSTVGLSAIAVGVALNSGYGLMTAIAFALAIGALAGAFNGLLVVGLRIPAIVATLGTLGLYRGVMLLWTGGKWIEGLPNSLKALSEPAFIGISPLGWLVLALLLAGGWILSRTAFGRDFYAVGDNLAAARQLGVAVNRTRMLAFTLNGMLAACAGIVFAAQIGFVPNQTGSGLEMKAIAACVLGGISLLGGTGTLLGAFLGAFFLTQIDTVLVLFRLPAWWNDFIAGLVLLGVLVLDGRLRQALARHQRALKYSRFQPGNKGGKRVAPFPERKNKEVA</sequence>
<dbReference type="InterPro" id="IPR001851">
    <property type="entry name" value="ABC_transp_permease"/>
</dbReference>
<comment type="similarity">
    <text evidence="2">Belongs to the binding-protein-dependent transport system permease family. AraH/RbsC subfamily.</text>
</comment>
<dbReference type="PANTHER" id="PTHR32196:SF29">
    <property type="entry name" value="AUTOINDUCER 2 IMPORT SYSTEM PERMEASE PROTEIN LSRC"/>
    <property type="match status" value="1"/>
</dbReference>
<evidence type="ECO:0000256" key="4">
    <source>
        <dbReference type="ARBA" id="ARBA00022448"/>
    </source>
</evidence>
<evidence type="ECO:0000256" key="2">
    <source>
        <dbReference type="ARBA" id="ARBA00007942"/>
    </source>
</evidence>
<keyword evidence="8 13" id="KW-1133">Transmembrane helix</keyword>
<dbReference type="PANTHER" id="PTHR32196">
    <property type="entry name" value="ABC TRANSPORTER PERMEASE PROTEIN YPHD-RELATED-RELATED"/>
    <property type="match status" value="1"/>
</dbReference>
<accession>A0ABY6VMK9</accession>
<dbReference type="CDD" id="cd06579">
    <property type="entry name" value="TM_PBP1_transp_AraH_like"/>
    <property type="match status" value="1"/>
</dbReference>
<evidence type="ECO:0000256" key="11">
    <source>
        <dbReference type="ARBA" id="ARBA00039382"/>
    </source>
</evidence>
<evidence type="ECO:0000256" key="8">
    <source>
        <dbReference type="ARBA" id="ARBA00022989"/>
    </source>
</evidence>
<dbReference type="NCBIfam" id="NF011961">
    <property type="entry name" value="PRK15432.1"/>
    <property type="match status" value="1"/>
</dbReference>
<reference evidence="14 15" key="1">
    <citation type="submission" date="2019-07" db="EMBL/GenBank/DDBJ databases">
        <authorList>
            <person name="Brisse S."/>
            <person name="Rodrigues C."/>
            <person name="Thorpe H."/>
        </authorList>
    </citation>
    <scope>NUCLEOTIDE SEQUENCE [LARGE SCALE GENOMIC DNA]</scope>
    <source>
        <strain evidence="14">SB6411</strain>
    </source>
</reference>
<protein>
    <recommendedName>
        <fullName evidence="11">Autoinducer 2 import system permease protein LsrC</fullName>
    </recommendedName>
</protein>
<dbReference type="Pfam" id="PF02653">
    <property type="entry name" value="BPD_transp_2"/>
    <property type="match status" value="1"/>
</dbReference>
<proteinExistence type="inferred from homology"/>
<feature type="transmembrane region" description="Helical" evidence="13">
    <location>
        <begin position="12"/>
        <end position="31"/>
    </location>
</feature>
<feature type="transmembrane region" description="Helical" evidence="13">
    <location>
        <begin position="207"/>
        <end position="231"/>
    </location>
</feature>
<keyword evidence="9 13" id="KW-0472">Membrane</keyword>
<comment type="caution">
    <text evidence="14">The sequence shown here is derived from an EMBL/GenBank/DDBJ whole genome shotgun (WGS) entry which is preliminary data.</text>
</comment>
<evidence type="ECO:0000256" key="3">
    <source>
        <dbReference type="ARBA" id="ARBA00011262"/>
    </source>
</evidence>
<dbReference type="Proteomes" id="UP000317652">
    <property type="component" value="Unassembled WGS sequence"/>
</dbReference>
<feature type="transmembrane region" description="Helical" evidence="13">
    <location>
        <begin position="70"/>
        <end position="100"/>
    </location>
</feature>
<evidence type="ECO:0000256" key="12">
    <source>
        <dbReference type="SAM" id="MobiDB-lite"/>
    </source>
</evidence>
<evidence type="ECO:0000313" key="14">
    <source>
        <dbReference type="EMBL" id="VUS73711.1"/>
    </source>
</evidence>
<evidence type="ECO:0000256" key="13">
    <source>
        <dbReference type="SAM" id="Phobius"/>
    </source>
</evidence>
<feature type="transmembrane region" description="Helical" evidence="13">
    <location>
        <begin position="283"/>
        <end position="302"/>
    </location>
</feature>
<keyword evidence="4" id="KW-0813">Transport</keyword>
<comment type="subcellular location">
    <subcellularLocation>
        <location evidence="1">Cell inner membrane</location>
        <topology evidence="1">Multi-pass membrane protein</topology>
    </subcellularLocation>
</comment>
<dbReference type="EMBL" id="CABGGS010000043">
    <property type="protein sequence ID" value="VUS73711.1"/>
    <property type="molecule type" value="Genomic_DNA"/>
</dbReference>
<feature type="transmembrane region" description="Helical" evidence="13">
    <location>
        <begin position="37"/>
        <end position="58"/>
    </location>
</feature>
<keyword evidence="5" id="KW-1003">Cell membrane</keyword>
<keyword evidence="7 13" id="KW-0812">Transmembrane</keyword>
<evidence type="ECO:0000256" key="6">
    <source>
        <dbReference type="ARBA" id="ARBA00022519"/>
    </source>
</evidence>
<dbReference type="RefSeq" id="WP_139540587.1">
    <property type="nucleotide sequence ID" value="NZ_CABEJC010000037.1"/>
</dbReference>
<keyword evidence="6" id="KW-0997">Cell inner membrane</keyword>
<evidence type="ECO:0000256" key="9">
    <source>
        <dbReference type="ARBA" id="ARBA00023136"/>
    </source>
</evidence>
<feature type="region of interest" description="Disordered" evidence="12">
    <location>
        <begin position="321"/>
        <end position="344"/>
    </location>
</feature>
<evidence type="ECO:0000256" key="1">
    <source>
        <dbReference type="ARBA" id="ARBA00004429"/>
    </source>
</evidence>
<comment type="function">
    <text evidence="10">Part of the ABC transporter complex LsrABCD involved in autoinducer 2 (AI-2) import. Probably responsible for the translocation of the substrate across the membrane.</text>
</comment>
<evidence type="ECO:0000256" key="5">
    <source>
        <dbReference type="ARBA" id="ARBA00022475"/>
    </source>
</evidence>
<keyword evidence="15" id="KW-1185">Reference proteome</keyword>
<evidence type="ECO:0000313" key="15">
    <source>
        <dbReference type="Proteomes" id="UP000317652"/>
    </source>
</evidence>
<name>A0ABY6VMK9_9ENTR</name>
<comment type="subunit">
    <text evidence="3">The complex is composed of two ATP-binding proteins (LsrA), two transmembrane proteins (LsrC and LsrD) and a solute-binding protein (LsrB).</text>
</comment>
<gene>
    <name evidence="14" type="primary">lsrC</name>
    <name evidence="14" type="ORF">SB6411_02548</name>
</gene>